<keyword evidence="1" id="KW-0227">DNA damage</keyword>
<feature type="coiled-coil region" evidence="2">
    <location>
        <begin position="400"/>
        <end position="448"/>
    </location>
</feature>
<evidence type="ECO:0000313" key="5">
    <source>
        <dbReference type="Proteomes" id="UP001555100"/>
    </source>
</evidence>
<reference evidence="4 5" key="1">
    <citation type="submission" date="2024-01" db="EMBL/GenBank/DDBJ databases">
        <title>Genomic analysis and antimicrobial resistance profiles of Trueperella pyogenes isolated from domestic and wild animals.</title>
        <authorList>
            <person name="Magossi G."/>
            <person name="Gzyl K.E."/>
            <person name="Holman D.B."/>
            <person name="Amat S."/>
        </authorList>
    </citation>
    <scope>NUCLEOTIDE SEQUENCE [LARGE SCALE GENOMIC DNA]</scope>
    <source>
        <strain evidence="4 5">1494</strain>
    </source>
</reference>
<dbReference type="RefSeq" id="WP_367191968.1">
    <property type="nucleotide sequence ID" value="NZ_JBAGMO010000001.1"/>
</dbReference>
<sequence length="765" mass="85752">MSTSSDKMTAAIERITLNQATFTGQEITPTYINFIFGKNGTGKSTIARVLGEGSGVRWHGGTEQASMPVRVFNRDFISRNISRFDGLAGVFTLGEENNEINRQVTELRTKQRQANDDAEAHGQEVIKLGRRLTELRSAFEEQCWSVTQDLRSQMPFAFNGVRGSKQKFADHVLKQTRAVDHDLKALLAQYRLAHDSSATQCRMLDDIEVHTPDETILSEPIVSSVESEYARFVSKLGAADWVRHGHAHYSQTAGTTCPYCQQTLPADFEQTLKACFDTEYENKIKALEAFSRAYKQASAALERIPLSRDLGPMPEQADLGIYDTLVTAVKDRLATNLNQIENKLGAPSSTVTLQPLGELVDKLRDTIREIDAVISEHNAIVANQRVRRQECEVKVGQLVAHMLNEQILRYKEEHNELSEKQNRARALEQEAKTRASNALRDIHRLEETAVNTTAVMNRINEHLRRSGFQGFRLIAHPSHNGNYQVVRDSGNIAQELSEGEQNFIAFLYFYFLLQGSTQPTSTASKAVVVIDDPVSSLDTDALDIVASLVRGLISDCSNLANPTYRGPDDSLIEQMFILSHNPYFMDAVSRTRVKDYRYVSLFHLTKKNNQSTVNACVRQSATAPTELENYSPVMNAYAAMWQEYQEVTSPHALLAICQRILDHYFLHITGHSAHSLTSQILEVNRDRFITRLPDGSEDATALQHAQALLARLDTNLGVSAFDDVYASTELNEPQCRLAFETIFQAMGQGQHFEMMTGQRGAPLTR</sequence>
<dbReference type="PANTHER" id="PTHR32182">
    <property type="entry name" value="DNA REPLICATION AND REPAIR PROTEIN RECF"/>
    <property type="match status" value="1"/>
</dbReference>
<organism evidence="4 5">
    <name type="scientific">Trueperella pyogenes</name>
    <dbReference type="NCBI Taxonomy" id="1661"/>
    <lineage>
        <taxon>Bacteria</taxon>
        <taxon>Bacillati</taxon>
        <taxon>Actinomycetota</taxon>
        <taxon>Actinomycetes</taxon>
        <taxon>Actinomycetales</taxon>
        <taxon>Actinomycetaceae</taxon>
        <taxon>Trueperella</taxon>
    </lineage>
</organism>
<evidence type="ECO:0000259" key="3">
    <source>
        <dbReference type="Pfam" id="PF13166"/>
    </source>
</evidence>
<keyword evidence="5" id="KW-1185">Reference proteome</keyword>
<dbReference type="Proteomes" id="UP001555100">
    <property type="component" value="Unassembled WGS sequence"/>
</dbReference>
<accession>A0ABV3NDV5</accession>
<name>A0ABV3NDV5_9ACTO</name>
<evidence type="ECO:0000256" key="1">
    <source>
        <dbReference type="ARBA" id="ARBA00023236"/>
    </source>
</evidence>
<evidence type="ECO:0000313" key="4">
    <source>
        <dbReference type="EMBL" id="MEW6955380.1"/>
    </source>
</evidence>
<dbReference type="InterPro" id="IPR027417">
    <property type="entry name" value="P-loop_NTPase"/>
</dbReference>
<dbReference type="SUPFAM" id="SSF52540">
    <property type="entry name" value="P-loop containing nucleoside triphosphate hydrolases"/>
    <property type="match status" value="1"/>
</dbReference>
<feature type="domain" description="Protein CR006 P-loop" evidence="3">
    <location>
        <begin position="23"/>
        <end position="684"/>
    </location>
</feature>
<keyword evidence="2" id="KW-0175">Coiled coil</keyword>
<dbReference type="EMBL" id="JBAGNM010000019">
    <property type="protein sequence ID" value="MEW6955380.1"/>
    <property type="molecule type" value="Genomic_DNA"/>
</dbReference>
<protein>
    <submittedName>
        <fullName evidence="4">AAA family ATPase</fullName>
    </submittedName>
</protein>
<gene>
    <name evidence="4" type="ORF">V3M73_10170</name>
</gene>
<dbReference type="Pfam" id="PF13166">
    <property type="entry name" value="AAA_13"/>
    <property type="match status" value="1"/>
</dbReference>
<proteinExistence type="predicted"/>
<dbReference type="Gene3D" id="3.40.50.300">
    <property type="entry name" value="P-loop containing nucleotide triphosphate hydrolases"/>
    <property type="match status" value="1"/>
</dbReference>
<comment type="caution">
    <text evidence="4">The sequence shown here is derived from an EMBL/GenBank/DDBJ whole genome shotgun (WGS) entry which is preliminary data.</text>
</comment>
<dbReference type="PANTHER" id="PTHR32182:SF22">
    <property type="entry name" value="ATP-DEPENDENT ENDONUCLEASE, OLD FAMILY-RELATED"/>
    <property type="match status" value="1"/>
</dbReference>
<keyword evidence="1" id="KW-0742">SOS response</keyword>
<dbReference type="InterPro" id="IPR026866">
    <property type="entry name" value="CR006_AAA"/>
</dbReference>
<evidence type="ECO:0000256" key="2">
    <source>
        <dbReference type="SAM" id="Coils"/>
    </source>
</evidence>